<evidence type="ECO:0000256" key="2">
    <source>
        <dbReference type="ARBA" id="ARBA00022643"/>
    </source>
</evidence>
<dbReference type="Pfam" id="PF02518">
    <property type="entry name" value="HATPase_c"/>
    <property type="match status" value="1"/>
</dbReference>
<organism evidence="6 7">
    <name type="scientific">Histidinibacterium aquaticum</name>
    <dbReference type="NCBI Taxonomy" id="2613962"/>
    <lineage>
        <taxon>Bacteria</taxon>
        <taxon>Pseudomonadati</taxon>
        <taxon>Pseudomonadota</taxon>
        <taxon>Alphaproteobacteria</taxon>
        <taxon>Rhodobacterales</taxon>
        <taxon>Paracoccaceae</taxon>
        <taxon>Histidinibacterium</taxon>
    </lineage>
</organism>
<dbReference type="PROSITE" id="PS50109">
    <property type="entry name" value="HIS_KIN"/>
    <property type="match status" value="1"/>
</dbReference>
<evidence type="ECO:0000256" key="3">
    <source>
        <dbReference type="ARBA" id="ARBA00022991"/>
    </source>
</evidence>
<evidence type="ECO:0000313" key="6">
    <source>
        <dbReference type="EMBL" id="KAA9010301.1"/>
    </source>
</evidence>
<dbReference type="PANTHER" id="PTHR47429">
    <property type="entry name" value="PROTEIN TWIN LOV 1"/>
    <property type="match status" value="1"/>
</dbReference>
<dbReference type="Pfam" id="PF13426">
    <property type="entry name" value="PAS_9"/>
    <property type="match status" value="1"/>
</dbReference>
<dbReference type="AlphaFoldDB" id="A0A5J5GPS4"/>
<dbReference type="PROSITE" id="PS50112">
    <property type="entry name" value="PAS"/>
    <property type="match status" value="1"/>
</dbReference>
<evidence type="ECO:0000313" key="7">
    <source>
        <dbReference type="Proteomes" id="UP000326554"/>
    </source>
</evidence>
<accession>A0A5J5GPS4</accession>
<dbReference type="InterPro" id="IPR036890">
    <property type="entry name" value="HATPase_C_sf"/>
</dbReference>
<protein>
    <submittedName>
        <fullName evidence="6">PAS domain-containing protein</fullName>
    </submittedName>
</protein>
<dbReference type="InterPro" id="IPR000014">
    <property type="entry name" value="PAS"/>
</dbReference>
<dbReference type="Proteomes" id="UP000326554">
    <property type="component" value="Unassembled WGS sequence"/>
</dbReference>
<dbReference type="Gene3D" id="3.30.450.20">
    <property type="entry name" value="PAS domain"/>
    <property type="match status" value="1"/>
</dbReference>
<dbReference type="EMBL" id="VYQE01000001">
    <property type="protein sequence ID" value="KAA9010301.1"/>
    <property type="molecule type" value="Genomic_DNA"/>
</dbReference>
<dbReference type="Pfam" id="PF07568">
    <property type="entry name" value="HisKA_2"/>
    <property type="match status" value="1"/>
</dbReference>
<dbReference type="NCBIfam" id="TIGR00229">
    <property type="entry name" value="sensory_box"/>
    <property type="match status" value="1"/>
</dbReference>
<proteinExistence type="predicted"/>
<evidence type="ECO:0000259" key="5">
    <source>
        <dbReference type="PROSITE" id="PS50112"/>
    </source>
</evidence>
<dbReference type="InterPro" id="IPR035965">
    <property type="entry name" value="PAS-like_dom_sf"/>
</dbReference>
<keyword evidence="1" id="KW-0285">Flavoprotein</keyword>
<name>A0A5J5GPS4_9RHOB</name>
<feature type="domain" description="Histidine kinase" evidence="4">
    <location>
        <begin position="157"/>
        <end position="352"/>
    </location>
</feature>
<evidence type="ECO:0000256" key="1">
    <source>
        <dbReference type="ARBA" id="ARBA00022630"/>
    </source>
</evidence>
<dbReference type="SUPFAM" id="SSF55785">
    <property type="entry name" value="PYP-like sensor domain (PAS domain)"/>
    <property type="match status" value="1"/>
</dbReference>
<dbReference type="InterPro" id="IPR003594">
    <property type="entry name" value="HATPase_dom"/>
</dbReference>
<evidence type="ECO:0000259" key="4">
    <source>
        <dbReference type="PROSITE" id="PS50109"/>
    </source>
</evidence>
<dbReference type="InterPro" id="IPR005467">
    <property type="entry name" value="His_kinase_dom"/>
</dbReference>
<dbReference type="CDD" id="cd00130">
    <property type="entry name" value="PAS"/>
    <property type="match status" value="1"/>
</dbReference>
<dbReference type="Gene3D" id="3.30.565.10">
    <property type="entry name" value="Histidine kinase-like ATPase, C-terminal domain"/>
    <property type="match status" value="1"/>
</dbReference>
<dbReference type="InterPro" id="IPR011495">
    <property type="entry name" value="Sig_transdc_His_kin_sub2_dim/P"/>
</dbReference>
<keyword evidence="3" id="KW-0157">Chromophore</keyword>
<dbReference type="SMART" id="SM00387">
    <property type="entry name" value="HATPase_c"/>
    <property type="match status" value="1"/>
</dbReference>
<dbReference type="SMART" id="SM00086">
    <property type="entry name" value="PAC"/>
    <property type="match status" value="1"/>
</dbReference>
<comment type="caution">
    <text evidence="6">The sequence shown here is derived from an EMBL/GenBank/DDBJ whole genome shotgun (WGS) entry which is preliminary data.</text>
</comment>
<dbReference type="PANTHER" id="PTHR47429:SF2">
    <property type="entry name" value="PROTEIN TWIN LOV 1"/>
    <property type="match status" value="1"/>
</dbReference>
<keyword evidence="2" id="KW-0288">FMN</keyword>
<dbReference type="InterPro" id="IPR001610">
    <property type="entry name" value="PAC"/>
</dbReference>
<feature type="domain" description="PAS" evidence="5">
    <location>
        <begin position="18"/>
        <end position="91"/>
    </location>
</feature>
<dbReference type="SUPFAM" id="SSF55874">
    <property type="entry name" value="ATPase domain of HSP90 chaperone/DNA topoisomerase II/histidine kinase"/>
    <property type="match status" value="1"/>
</dbReference>
<sequence length="354" mass="38949">METGAVADIRNLKSEIATTANVGGALDRTSLGIVLTNPELDDNQIVYVNSAFEQMTGYSAASAVGRNCRFLQGEDTDPAAVARLREAIRDKEETRVDLLNYRADGEPFWNRVMVTPLQLGENETPYFLGVQVRITEPGGDEEREDGDENSIDTMLHEIQHRVKNHLSMIVGMIRMQARGHSAEEDFTTLSRRVETLQLLYEEMAFRGVSQRRNDESIDLGAYLTRVASAISHLDGRSGVRVNVNAEAKEVRFETATRIGLLVSEILTNSLQHAFDGRDAGLVEVSIRDLSSNVLRVQISDDGIGLPQGLDWPNDGNLGGRIVRQLADGLESEVIVTKATSGTIITVDVPADQRD</sequence>
<reference evidence="6 7" key="1">
    <citation type="submission" date="2019-09" db="EMBL/GenBank/DDBJ databases">
        <authorList>
            <person name="Park J.-S."/>
            <person name="Choi H.-J."/>
        </authorList>
    </citation>
    <scope>NUCLEOTIDE SEQUENCE [LARGE SCALE GENOMIC DNA]</scope>
    <source>
        <strain evidence="6 7">176SS1-4</strain>
    </source>
</reference>
<gene>
    <name evidence="6" type="ORF">F3S47_03380</name>
</gene>
<keyword evidence="7" id="KW-1185">Reference proteome</keyword>